<keyword evidence="1" id="KW-0689">Ribosomal protein</keyword>
<evidence type="ECO:0000313" key="1">
    <source>
        <dbReference type="EMBL" id="KAK3909715.1"/>
    </source>
</evidence>
<protein>
    <submittedName>
        <fullName evidence="1">50S ribosomal protein L2</fullName>
    </submittedName>
</protein>
<dbReference type="GO" id="GO:0005840">
    <property type="term" value="C:ribosome"/>
    <property type="evidence" value="ECO:0007669"/>
    <property type="project" value="UniProtKB-KW"/>
</dbReference>
<dbReference type="EMBL" id="JAHWGI010000108">
    <property type="protein sequence ID" value="KAK3909715.1"/>
    <property type="molecule type" value="Genomic_DNA"/>
</dbReference>
<proteinExistence type="predicted"/>
<comment type="caution">
    <text evidence="1">The sequence shown here is derived from an EMBL/GenBank/DDBJ whole genome shotgun (WGS) entry which is preliminary data.</text>
</comment>
<dbReference type="AlphaFoldDB" id="A0AAE1GUR0"/>
<evidence type="ECO:0000313" key="2">
    <source>
        <dbReference type="Proteomes" id="UP001219518"/>
    </source>
</evidence>
<organism evidence="1 2">
    <name type="scientific">Frankliniella fusca</name>
    <dbReference type="NCBI Taxonomy" id="407009"/>
    <lineage>
        <taxon>Eukaryota</taxon>
        <taxon>Metazoa</taxon>
        <taxon>Ecdysozoa</taxon>
        <taxon>Arthropoda</taxon>
        <taxon>Hexapoda</taxon>
        <taxon>Insecta</taxon>
        <taxon>Pterygota</taxon>
        <taxon>Neoptera</taxon>
        <taxon>Paraneoptera</taxon>
        <taxon>Thysanoptera</taxon>
        <taxon>Terebrantia</taxon>
        <taxon>Thripoidea</taxon>
        <taxon>Thripidae</taxon>
        <taxon>Frankliniella</taxon>
    </lineage>
</organism>
<accession>A0AAE1GUR0</accession>
<keyword evidence="2" id="KW-1185">Reference proteome</keyword>
<sequence length="95" mass="11131">MSEAENGQENRINNDDLRKEGIDNLVKLREMYFDKVYSIELSREETLKSVQRADSLFWHALSPTQKGVIKGLMERLYAPSEDKNLFKDLIKHCIE</sequence>
<gene>
    <name evidence="1" type="ORF">KUF71_019724</name>
</gene>
<keyword evidence="1" id="KW-0687">Ribonucleoprotein</keyword>
<name>A0AAE1GUR0_9NEOP</name>
<reference evidence="1" key="1">
    <citation type="submission" date="2021-07" db="EMBL/GenBank/DDBJ databases">
        <authorList>
            <person name="Catto M.A."/>
            <person name="Jacobson A."/>
            <person name="Kennedy G."/>
            <person name="Labadie P."/>
            <person name="Hunt B.G."/>
            <person name="Srinivasan R."/>
        </authorList>
    </citation>
    <scope>NUCLEOTIDE SEQUENCE</scope>
    <source>
        <strain evidence="1">PL_HMW_Pooled</strain>
        <tissue evidence="1">Head</tissue>
    </source>
</reference>
<reference evidence="1" key="2">
    <citation type="journal article" date="2023" name="BMC Genomics">
        <title>Pest status, molecular evolution, and epigenetic factors derived from the genome assembly of Frankliniella fusca, a thysanopteran phytovirus vector.</title>
        <authorList>
            <person name="Catto M.A."/>
            <person name="Labadie P.E."/>
            <person name="Jacobson A.L."/>
            <person name="Kennedy G.G."/>
            <person name="Srinivasan R."/>
            <person name="Hunt B.G."/>
        </authorList>
    </citation>
    <scope>NUCLEOTIDE SEQUENCE</scope>
    <source>
        <strain evidence="1">PL_HMW_Pooled</strain>
    </source>
</reference>
<dbReference type="Proteomes" id="UP001219518">
    <property type="component" value="Unassembled WGS sequence"/>
</dbReference>